<evidence type="ECO:0000313" key="1">
    <source>
        <dbReference type="EMBL" id="GAQ23527.1"/>
    </source>
</evidence>
<sequence length="174" mass="19273">MPIMLPPHVRLLITDIRGRRQSAHTTPILWDAQVPAGHHNATVVHLSHPEAAIGEVVLVLDLPRPGIQQTMEERGALRSITYLTRTTSWQLGWQTTQRIQPDGRATDGSTVHYQAVSQGQWGAQEARHLALALAAVPRDLLPCTHRTSQNWPVAYYPLHPASSPRPTAPQHAMP</sequence>
<dbReference type="Proteomes" id="UP000056209">
    <property type="component" value="Unassembled WGS sequence"/>
</dbReference>
<gene>
    <name evidence="1" type="ORF">DEIGR_310046</name>
</gene>
<proteinExistence type="predicted"/>
<dbReference type="AlphaFoldDB" id="A0A100HMQ4"/>
<accession>A0A100HMQ4</accession>
<dbReference type="EMBL" id="BCMS01000003">
    <property type="protein sequence ID" value="GAQ23527.1"/>
    <property type="molecule type" value="Genomic_DNA"/>
</dbReference>
<name>A0A100HMQ4_9DEIO</name>
<comment type="caution">
    <text evidence="1">The sequence shown here is derived from an EMBL/GenBank/DDBJ whole genome shotgun (WGS) entry which is preliminary data.</text>
</comment>
<keyword evidence="2" id="KW-1185">Reference proteome</keyword>
<organism evidence="1 2">
    <name type="scientific">Deinococcus grandis</name>
    <dbReference type="NCBI Taxonomy" id="57498"/>
    <lineage>
        <taxon>Bacteria</taxon>
        <taxon>Thermotogati</taxon>
        <taxon>Deinococcota</taxon>
        <taxon>Deinococci</taxon>
        <taxon>Deinococcales</taxon>
        <taxon>Deinococcaceae</taxon>
        <taxon>Deinococcus</taxon>
    </lineage>
</organism>
<reference evidence="2" key="1">
    <citation type="submission" date="2015-11" db="EMBL/GenBank/DDBJ databases">
        <title>Draft Genome Sequence of the Radioresistant Bacterium Deinococcus grandis, Isolated from Freshwater Fish in Japan.</title>
        <authorList>
            <person name="Satoh K."/>
            <person name="Onodera T."/>
            <person name="Omoso K."/>
            <person name="Takeda-Yano K."/>
            <person name="Katayama T."/>
            <person name="Oono Y."/>
            <person name="Narumi I."/>
        </authorList>
    </citation>
    <scope>NUCLEOTIDE SEQUENCE [LARGE SCALE GENOMIC DNA]</scope>
    <source>
        <strain evidence="2">ATCC 43672</strain>
    </source>
</reference>
<protein>
    <submittedName>
        <fullName evidence="1">Uncharacterized protein</fullName>
    </submittedName>
</protein>
<evidence type="ECO:0000313" key="2">
    <source>
        <dbReference type="Proteomes" id="UP000056209"/>
    </source>
</evidence>